<feature type="transmembrane region" description="Helical" evidence="6">
    <location>
        <begin position="54"/>
        <end position="73"/>
    </location>
</feature>
<sequence>MIHSAAVHDDQRRPVRFPLPLRSAIGALPTMMVDSRRALAVMLGRLEIRSTRRLVSFLVCIGVAALVTWVASIQPESGLSPAGLRGLFILVSAALLWVTEALPAFAVGILVIALEIALLGGLGKAPPVHAADWEEFVVVLGHPLIWLFFGGFILAAGAAKTSLDRRIATRLLPLLGNQRKWILAGCMGLTFAFSMFMSNTATTAMMLALLTPFLVTLSDDDRYAQGLLLGVAVAANLGGMGSLIGTPPNAIAVAAVQQAGATVSFQRWLLIGLPPALLMASLAWLLLVRRYDGRGTLIGPDGGSPMAALENSGEPRLPRWQRWTMVVTFVATVLLWMTGQWHGLPTAIVSFVPIVALTATGILGREDLQRLPWDVLFLLAGGLALGEMVQSTGVATWMVAHLPVGGIGPYGLALLMAYVCAFLSNLMSNTAAANVLVPIGVTLASGFEAQIAIPIAMGASAAMCLPISTPPNALVYASGRLPSRDFVAIGVGIGLLTPVIGVAWMNLVGLG</sequence>
<dbReference type="InterPro" id="IPR004680">
    <property type="entry name" value="Cit_transptr-like_dom"/>
</dbReference>
<evidence type="ECO:0000256" key="1">
    <source>
        <dbReference type="ARBA" id="ARBA00004141"/>
    </source>
</evidence>
<gene>
    <name evidence="8" type="ordered locus">Hoch_3450</name>
</gene>
<dbReference type="AlphaFoldDB" id="D0LW20"/>
<feature type="transmembrane region" description="Helical" evidence="6">
    <location>
        <begin position="486"/>
        <end position="507"/>
    </location>
</feature>
<dbReference type="RefSeq" id="WP_012828551.1">
    <property type="nucleotide sequence ID" value="NC_013440.1"/>
</dbReference>
<evidence type="ECO:0000259" key="7">
    <source>
        <dbReference type="Pfam" id="PF03600"/>
    </source>
</evidence>
<dbReference type="PANTHER" id="PTHR10283:SF92">
    <property type="entry name" value="LOW-AFFINITY PHOSPHATE TRANSPORTER PHO91"/>
    <property type="match status" value="1"/>
</dbReference>
<comment type="subcellular location">
    <subcellularLocation>
        <location evidence="1">Membrane</location>
        <topology evidence="1">Multi-pass membrane protein</topology>
    </subcellularLocation>
</comment>
<evidence type="ECO:0000256" key="2">
    <source>
        <dbReference type="ARBA" id="ARBA00022448"/>
    </source>
</evidence>
<dbReference type="EMBL" id="CP001804">
    <property type="protein sequence ID" value="ACY15952.1"/>
    <property type="molecule type" value="Genomic_DNA"/>
</dbReference>
<feature type="transmembrane region" description="Helical" evidence="6">
    <location>
        <begin position="182"/>
        <end position="215"/>
    </location>
</feature>
<organism evidence="8 9">
    <name type="scientific">Haliangium ochraceum (strain DSM 14365 / JCM 11303 / SMP-2)</name>
    <dbReference type="NCBI Taxonomy" id="502025"/>
    <lineage>
        <taxon>Bacteria</taxon>
        <taxon>Pseudomonadati</taxon>
        <taxon>Myxococcota</taxon>
        <taxon>Polyangia</taxon>
        <taxon>Haliangiales</taxon>
        <taxon>Kofleriaceae</taxon>
        <taxon>Haliangium</taxon>
    </lineage>
</organism>
<keyword evidence="3 6" id="KW-0812">Transmembrane</keyword>
<feature type="transmembrane region" description="Helical" evidence="6">
    <location>
        <begin position="143"/>
        <end position="161"/>
    </location>
</feature>
<feature type="transmembrane region" description="Helical" evidence="6">
    <location>
        <begin position="344"/>
        <end position="363"/>
    </location>
</feature>
<dbReference type="KEGG" id="hoh:Hoch_3450"/>
<feature type="transmembrane region" description="Helical" evidence="6">
    <location>
        <begin position="79"/>
        <end position="98"/>
    </location>
</feature>
<keyword evidence="5 6" id="KW-0472">Membrane</keyword>
<dbReference type="Pfam" id="PF03600">
    <property type="entry name" value="CitMHS"/>
    <property type="match status" value="1"/>
</dbReference>
<evidence type="ECO:0000313" key="8">
    <source>
        <dbReference type="EMBL" id="ACY15952.1"/>
    </source>
</evidence>
<dbReference type="HOGENOM" id="CLU_005170_0_2_7"/>
<feature type="domain" description="Citrate transporter-like" evidence="7">
    <location>
        <begin position="95"/>
        <end position="446"/>
    </location>
</feature>
<name>D0LW20_HALO1</name>
<feature type="transmembrane region" description="Helical" evidence="6">
    <location>
        <begin position="227"/>
        <end position="256"/>
    </location>
</feature>
<feature type="transmembrane region" description="Helical" evidence="6">
    <location>
        <begin position="375"/>
        <end position="400"/>
    </location>
</feature>
<evidence type="ECO:0000256" key="6">
    <source>
        <dbReference type="SAM" id="Phobius"/>
    </source>
</evidence>
<dbReference type="NCBIfam" id="TIGR00785">
    <property type="entry name" value="dass"/>
    <property type="match status" value="1"/>
</dbReference>
<dbReference type="PANTHER" id="PTHR10283">
    <property type="entry name" value="SOLUTE CARRIER FAMILY 13 MEMBER"/>
    <property type="match status" value="1"/>
</dbReference>
<feature type="transmembrane region" description="Helical" evidence="6">
    <location>
        <begin position="105"/>
        <end position="123"/>
    </location>
</feature>
<accession>D0LW20</accession>
<dbReference type="Proteomes" id="UP000001880">
    <property type="component" value="Chromosome"/>
</dbReference>
<proteinExistence type="predicted"/>
<feature type="transmembrane region" description="Helical" evidence="6">
    <location>
        <begin position="268"/>
        <end position="287"/>
    </location>
</feature>
<keyword evidence="9" id="KW-1185">Reference proteome</keyword>
<dbReference type="GO" id="GO:0005886">
    <property type="term" value="C:plasma membrane"/>
    <property type="evidence" value="ECO:0007669"/>
    <property type="project" value="TreeGrafter"/>
</dbReference>
<feature type="transmembrane region" description="Helical" evidence="6">
    <location>
        <begin position="407"/>
        <end position="427"/>
    </location>
</feature>
<keyword evidence="4 6" id="KW-1133">Transmembrane helix</keyword>
<protein>
    <submittedName>
        <fullName evidence="8">Anion transporter</fullName>
    </submittedName>
</protein>
<dbReference type="STRING" id="502025.Hoch_3450"/>
<evidence type="ECO:0000313" key="9">
    <source>
        <dbReference type="Proteomes" id="UP000001880"/>
    </source>
</evidence>
<dbReference type="GO" id="GO:0005315">
    <property type="term" value="F:phosphate transmembrane transporter activity"/>
    <property type="evidence" value="ECO:0007669"/>
    <property type="project" value="TreeGrafter"/>
</dbReference>
<reference evidence="8 9" key="1">
    <citation type="journal article" date="2010" name="Stand. Genomic Sci.">
        <title>Complete genome sequence of Haliangium ochraceum type strain (SMP-2).</title>
        <authorList>
            <consortium name="US DOE Joint Genome Institute (JGI-PGF)"/>
            <person name="Ivanova N."/>
            <person name="Daum C."/>
            <person name="Lang E."/>
            <person name="Abt B."/>
            <person name="Kopitz M."/>
            <person name="Saunders E."/>
            <person name="Lapidus A."/>
            <person name="Lucas S."/>
            <person name="Glavina Del Rio T."/>
            <person name="Nolan M."/>
            <person name="Tice H."/>
            <person name="Copeland A."/>
            <person name="Cheng J.F."/>
            <person name="Chen F."/>
            <person name="Bruce D."/>
            <person name="Goodwin L."/>
            <person name="Pitluck S."/>
            <person name="Mavromatis K."/>
            <person name="Pati A."/>
            <person name="Mikhailova N."/>
            <person name="Chen A."/>
            <person name="Palaniappan K."/>
            <person name="Land M."/>
            <person name="Hauser L."/>
            <person name="Chang Y.J."/>
            <person name="Jeffries C.D."/>
            <person name="Detter J.C."/>
            <person name="Brettin T."/>
            <person name="Rohde M."/>
            <person name="Goker M."/>
            <person name="Bristow J."/>
            <person name="Markowitz V."/>
            <person name="Eisen J.A."/>
            <person name="Hugenholtz P."/>
            <person name="Kyrpides N.C."/>
            <person name="Klenk H.P."/>
        </authorList>
    </citation>
    <scope>NUCLEOTIDE SEQUENCE [LARGE SCALE GENOMIC DNA]</scope>
    <source>
        <strain evidence="9">DSM 14365 / CIP 107738 / JCM 11303 / AJ 13395 / SMP-2</strain>
    </source>
</reference>
<keyword evidence="2" id="KW-0813">Transport</keyword>
<evidence type="ECO:0000256" key="3">
    <source>
        <dbReference type="ARBA" id="ARBA00022692"/>
    </source>
</evidence>
<evidence type="ECO:0000256" key="4">
    <source>
        <dbReference type="ARBA" id="ARBA00022989"/>
    </source>
</evidence>
<dbReference type="InterPro" id="IPR001898">
    <property type="entry name" value="SLC13A/DASS"/>
</dbReference>
<dbReference type="eggNOG" id="COG0471">
    <property type="taxonomic scope" value="Bacteria"/>
</dbReference>
<evidence type="ECO:0000256" key="5">
    <source>
        <dbReference type="ARBA" id="ARBA00023136"/>
    </source>
</evidence>